<dbReference type="Gene3D" id="2.30.110.10">
    <property type="entry name" value="Electron Transport, Fmn-binding Protein, Chain A"/>
    <property type="match status" value="1"/>
</dbReference>
<gene>
    <name evidence="1" type="ORF">ESP70_009340</name>
</gene>
<dbReference type="Proteomes" id="UP000380867">
    <property type="component" value="Unassembled WGS sequence"/>
</dbReference>
<keyword evidence="2" id="KW-1185">Reference proteome</keyword>
<comment type="caution">
    <text evidence="1">The sequence shown here is derived from an EMBL/GenBank/DDBJ whole genome shotgun (WGS) entry which is preliminary data.</text>
</comment>
<evidence type="ECO:0008006" key="3">
    <source>
        <dbReference type="Google" id="ProtNLM"/>
    </source>
</evidence>
<organism evidence="1 2">
    <name type="scientific">Aeromicrobium ginsengisoli</name>
    <dbReference type="NCBI Taxonomy" id="363867"/>
    <lineage>
        <taxon>Bacteria</taxon>
        <taxon>Bacillati</taxon>
        <taxon>Actinomycetota</taxon>
        <taxon>Actinomycetes</taxon>
        <taxon>Propionibacteriales</taxon>
        <taxon>Nocardioidaceae</taxon>
        <taxon>Aeromicrobium</taxon>
    </lineage>
</organism>
<dbReference type="AlphaFoldDB" id="A0A5M4FFH2"/>
<protein>
    <recommendedName>
        <fullName evidence="3">Pyridoxamine 5'-phosphate oxidase family protein</fullName>
    </recommendedName>
</protein>
<accession>A0A5M4FFH2</accession>
<sequence length="145" mass="15988">MNRTDLVAELAKKSGLLWISYAGHTRAVWHEWVGDAVCVVAGGTEQPLPDIERHETVILGLRSKSTRALVAEVKAKVEVVTPDSEHWEVVTSALKSGRLNLSDGDHAIERWATESVVVRLVPTDEISLPDQIATTIRHTSPHLTR</sequence>
<evidence type="ECO:0000313" key="2">
    <source>
        <dbReference type="Proteomes" id="UP000380867"/>
    </source>
</evidence>
<dbReference type="EMBL" id="SDPQ02000002">
    <property type="protein sequence ID" value="KAA1397563.1"/>
    <property type="molecule type" value="Genomic_DNA"/>
</dbReference>
<dbReference type="RefSeq" id="WP_149689011.1">
    <property type="nucleotide sequence ID" value="NZ_SDPQ02000002.1"/>
</dbReference>
<dbReference type="InterPro" id="IPR012349">
    <property type="entry name" value="Split_barrel_FMN-bd"/>
</dbReference>
<proteinExistence type="predicted"/>
<reference evidence="1" key="1">
    <citation type="submission" date="2019-09" db="EMBL/GenBank/DDBJ databases">
        <authorList>
            <person name="Li J."/>
        </authorList>
    </citation>
    <scope>NUCLEOTIDE SEQUENCE [LARGE SCALE GENOMIC DNA]</scope>
    <source>
        <strain evidence="1">JCM 14732</strain>
    </source>
</reference>
<name>A0A5M4FFH2_9ACTN</name>
<dbReference type="OrthoDB" id="3687464at2"/>
<evidence type="ECO:0000313" key="1">
    <source>
        <dbReference type="EMBL" id="KAA1397563.1"/>
    </source>
</evidence>